<dbReference type="Proteomes" id="UP000051673">
    <property type="component" value="Unassembled WGS sequence"/>
</dbReference>
<keyword evidence="1" id="KW-1133">Transmembrane helix</keyword>
<feature type="transmembrane region" description="Helical" evidence="1">
    <location>
        <begin position="29"/>
        <end position="56"/>
    </location>
</feature>
<proteinExistence type="predicted"/>
<dbReference type="AlphaFoldDB" id="A0A0R2JF08"/>
<dbReference type="PATRIC" id="fig|1620.3.peg.999"/>
<evidence type="ECO:0000313" key="3">
    <source>
        <dbReference type="Proteomes" id="UP000051673"/>
    </source>
</evidence>
<dbReference type="EMBL" id="JQCD01000031">
    <property type="protein sequence ID" value="KRN75936.1"/>
    <property type="molecule type" value="Genomic_DNA"/>
</dbReference>
<reference evidence="2 3" key="1">
    <citation type="journal article" date="2015" name="Genome Announc.">
        <title>Expanding the biotechnology potential of lactobacilli through comparative genomics of 213 strains and associated genera.</title>
        <authorList>
            <person name="Sun Z."/>
            <person name="Harris H.M."/>
            <person name="McCann A."/>
            <person name="Guo C."/>
            <person name="Argimon S."/>
            <person name="Zhang W."/>
            <person name="Yang X."/>
            <person name="Jeffery I.B."/>
            <person name="Cooney J.C."/>
            <person name="Kagawa T.F."/>
            <person name="Liu W."/>
            <person name="Song Y."/>
            <person name="Salvetti E."/>
            <person name="Wrobel A."/>
            <person name="Rasinkangas P."/>
            <person name="Parkhill J."/>
            <person name="Rea M.C."/>
            <person name="O'Sullivan O."/>
            <person name="Ritari J."/>
            <person name="Douillard F.P."/>
            <person name="Paul Ross R."/>
            <person name="Yang R."/>
            <person name="Briner A.E."/>
            <person name="Felis G.E."/>
            <person name="de Vos W.M."/>
            <person name="Barrangou R."/>
            <person name="Klaenhammer T.R."/>
            <person name="Caufield P.W."/>
            <person name="Cui Y."/>
            <person name="Zhang H."/>
            <person name="O'Toole P.W."/>
        </authorList>
    </citation>
    <scope>NUCLEOTIDE SEQUENCE [LARGE SCALE GENOMIC DNA]</scope>
    <source>
        <strain evidence="2 3">DSM 20014</strain>
    </source>
</reference>
<dbReference type="InterPro" id="IPR038750">
    <property type="entry name" value="YczE/YyaS-like"/>
</dbReference>
<sequence length="79" mass="8535">MDLGYQTSDIFALSVGEWFHLSYGVSLTIVYLILFIAGFILSGPWGIGTIISIVAFGPIIDRLMKVTSGFSYKLAGITA</sequence>
<gene>
    <name evidence="2" type="ORF">IV67_GL000984</name>
</gene>
<organism evidence="2 3">
    <name type="scientific">Weissella minor</name>
    <dbReference type="NCBI Taxonomy" id="1620"/>
    <lineage>
        <taxon>Bacteria</taxon>
        <taxon>Bacillati</taxon>
        <taxon>Bacillota</taxon>
        <taxon>Bacilli</taxon>
        <taxon>Lactobacillales</taxon>
        <taxon>Lactobacillaceae</taxon>
        <taxon>Weissella</taxon>
    </lineage>
</organism>
<keyword evidence="3" id="KW-1185">Reference proteome</keyword>
<accession>A0A0R2JF08</accession>
<keyword evidence="1" id="KW-0472">Membrane</keyword>
<keyword evidence="1" id="KW-0812">Transmembrane</keyword>
<evidence type="ECO:0000256" key="1">
    <source>
        <dbReference type="SAM" id="Phobius"/>
    </source>
</evidence>
<evidence type="ECO:0000313" key="2">
    <source>
        <dbReference type="EMBL" id="KRN75936.1"/>
    </source>
</evidence>
<comment type="caution">
    <text evidence="2">The sequence shown here is derived from an EMBL/GenBank/DDBJ whole genome shotgun (WGS) entry which is preliminary data.</text>
</comment>
<protein>
    <submittedName>
        <fullName evidence="2">Uncharacterized protein</fullName>
    </submittedName>
</protein>
<dbReference type="Pfam" id="PF19700">
    <property type="entry name" value="DUF6198"/>
    <property type="match status" value="1"/>
</dbReference>
<dbReference type="STRING" id="1620.IV67_GL000984"/>
<name>A0A0R2JF08_9LACO</name>